<dbReference type="Pfam" id="PF00249">
    <property type="entry name" value="Myb_DNA-binding"/>
    <property type="match status" value="1"/>
</dbReference>
<keyword evidence="5" id="KW-1185">Reference proteome</keyword>
<reference evidence="4" key="1">
    <citation type="submission" date="2021-06" db="EMBL/GenBank/DDBJ databases">
        <authorList>
            <person name="Kallberg Y."/>
            <person name="Tangrot J."/>
            <person name="Rosling A."/>
        </authorList>
    </citation>
    <scope>NUCLEOTIDE SEQUENCE</scope>
    <source>
        <strain evidence="4">FL966</strain>
    </source>
</reference>
<feature type="compositionally biased region" description="Basic and acidic residues" evidence="1">
    <location>
        <begin position="156"/>
        <end position="170"/>
    </location>
</feature>
<dbReference type="SMART" id="SM00717">
    <property type="entry name" value="SANT"/>
    <property type="match status" value="1"/>
</dbReference>
<protein>
    <submittedName>
        <fullName evidence="4">7113_t:CDS:1</fullName>
    </submittedName>
</protein>
<feature type="compositionally biased region" description="Low complexity" evidence="1">
    <location>
        <begin position="115"/>
        <end position="124"/>
    </location>
</feature>
<feature type="compositionally biased region" description="Basic and acidic residues" evidence="1">
    <location>
        <begin position="46"/>
        <end position="74"/>
    </location>
</feature>
<dbReference type="Proteomes" id="UP000789759">
    <property type="component" value="Unassembled WGS sequence"/>
</dbReference>
<evidence type="ECO:0000313" key="5">
    <source>
        <dbReference type="Proteomes" id="UP000789759"/>
    </source>
</evidence>
<feature type="domain" description="Myb-like" evidence="2">
    <location>
        <begin position="180"/>
        <end position="232"/>
    </location>
</feature>
<evidence type="ECO:0000259" key="2">
    <source>
        <dbReference type="PROSITE" id="PS50090"/>
    </source>
</evidence>
<dbReference type="SUPFAM" id="SSF46689">
    <property type="entry name" value="Homeodomain-like"/>
    <property type="match status" value="1"/>
</dbReference>
<feature type="region of interest" description="Disordered" evidence="1">
    <location>
        <begin position="1"/>
        <end position="186"/>
    </location>
</feature>
<dbReference type="EMBL" id="CAJVQA010010767">
    <property type="protein sequence ID" value="CAG8700615.1"/>
    <property type="molecule type" value="Genomic_DNA"/>
</dbReference>
<dbReference type="OrthoDB" id="2143914at2759"/>
<organism evidence="4 5">
    <name type="scientific">Cetraspora pellucida</name>
    <dbReference type="NCBI Taxonomy" id="1433469"/>
    <lineage>
        <taxon>Eukaryota</taxon>
        <taxon>Fungi</taxon>
        <taxon>Fungi incertae sedis</taxon>
        <taxon>Mucoromycota</taxon>
        <taxon>Glomeromycotina</taxon>
        <taxon>Glomeromycetes</taxon>
        <taxon>Diversisporales</taxon>
        <taxon>Gigasporaceae</taxon>
        <taxon>Cetraspora</taxon>
    </lineage>
</organism>
<evidence type="ECO:0000256" key="1">
    <source>
        <dbReference type="SAM" id="MobiDB-lite"/>
    </source>
</evidence>
<accession>A0A9N9N4Q5</accession>
<dbReference type="CDD" id="cd00167">
    <property type="entry name" value="SANT"/>
    <property type="match status" value="1"/>
</dbReference>
<feature type="compositionally biased region" description="Basic and acidic residues" evidence="1">
    <location>
        <begin position="1"/>
        <end position="30"/>
    </location>
</feature>
<dbReference type="InterPro" id="IPR017930">
    <property type="entry name" value="Myb_dom"/>
</dbReference>
<dbReference type="PROSITE" id="PS51294">
    <property type="entry name" value="HTH_MYB"/>
    <property type="match status" value="1"/>
</dbReference>
<dbReference type="PROSITE" id="PS50090">
    <property type="entry name" value="MYB_LIKE"/>
    <property type="match status" value="1"/>
</dbReference>
<proteinExistence type="predicted"/>
<dbReference type="Gene3D" id="1.10.10.60">
    <property type="entry name" value="Homeodomain-like"/>
    <property type="match status" value="1"/>
</dbReference>
<dbReference type="AlphaFoldDB" id="A0A9N9N4Q5"/>
<evidence type="ECO:0000313" key="4">
    <source>
        <dbReference type="EMBL" id="CAG8700615.1"/>
    </source>
</evidence>
<name>A0A9N9N4Q5_9GLOM</name>
<dbReference type="InterPro" id="IPR009057">
    <property type="entry name" value="Homeodomain-like_sf"/>
</dbReference>
<gene>
    <name evidence="4" type="ORF">CPELLU_LOCUS11806</name>
</gene>
<feature type="compositionally biased region" description="Basic and acidic residues" evidence="1">
    <location>
        <begin position="134"/>
        <end position="148"/>
    </location>
</feature>
<evidence type="ECO:0000259" key="3">
    <source>
        <dbReference type="PROSITE" id="PS51294"/>
    </source>
</evidence>
<dbReference type="InterPro" id="IPR001005">
    <property type="entry name" value="SANT/Myb"/>
</dbReference>
<comment type="caution">
    <text evidence="4">The sequence shown here is derived from an EMBL/GenBank/DDBJ whole genome shotgun (WGS) entry which is preliminary data.</text>
</comment>
<sequence length="240" mass="27355">MASDVKAKDFTLQENQETKVDPSLTEEPKMTQEVQIMPMSDDNVNDIDKEKAPTSPTEKRKSEQPQPTKVKESPDVDGDNDENKSDESVEPPPAKRTRTSTRKMNSPISKRRKSSSNSSNQSSPKRGRGRKPSIKSENEVESDEFRQDQDDDDDDYKTGDSDYEEVEKKPSIKKKGKSGQHAKKKTAWKVDEDNYMIDFILGEMPSPAWNRIAKGLEGRTPNSCLVRWKTLQKRLYQTTL</sequence>
<feature type="compositionally biased region" description="Basic residues" evidence="1">
    <location>
        <begin position="171"/>
        <end position="186"/>
    </location>
</feature>
<feature type="domain" description="HTH myb-type" evidence="3">
    <location>
        <begin position="180"/>
        <end position="236"/>
    </location>
</feature>